<evidence type="ECO:0000259" key="1">
    <source>
        <dbReference type="Pfam" id="PF00535"/>
    </source>
</evidence>
<dbReference type="GO" id="GO:0016740">
    <property type="term" value="F:transferase activity"/>
    <property type="evidence" value="ECO:0007669"/>
    <property type="project" value="UniProtKB-KW"/>
</dbReference>
<dbReference type="Pfam" id="PF00535">
    <property type="entry name" value="Glycos_transf_2"/>
    <property type="match status" value="1"/>
</dbReference>
<evidence type="ECO:0000313" key="2">
    <source>
        <dbReference type="EMBL" id="SFV68530.1"/>
    </source>
</evidence>
<protein>
    <submittedName>
        <fullName evidence="2">FIG143263: Glycosyl transferase</fullName>
    </submittedName>
</protein>
<dbReference type="PANTHER" id="PTHR10859">
    <property type="entry name" value="GLYCOSYL TRANSFERASE"/>
    <property type="match status" value="1"/>
</dbReference>
<dbReference type="InterPro" id="IPR001173">
    <property type="entry name" value="Glyco_trans_2-like"/>
</dbReference>
<dbReference type="PANTHER" id="PTHR10859:SF91">
    <property type="entry name" value="DOLICHYL-PHOSPHATE BETA-GLUCOSYLTRANSFERASE"/>
    <property type="match status" value="1"/>
</dbReference>
<dbReference type="EMBL" id="FPHF01000105">
    <property type="protein sequence ID" value="SFV68530.1"/>
    <property type="molecule type" value="Genomic_DNA"/>
</dbReference>
<feature type="domain" description="Glycosyltransferase 2-like" evidence="1">
    <location>
        <begin position="6"/>
        <end position="107"/>
    </location>
</feature>
<dbReference type="GO" id="GO:0006487">
    <property type="term" value="P:protein N-linked glycosylation"/>
    <property type="evidence" value="ECO:0007669"/>
    <property type="project" value="TreeGrafter"/>
</dbReference>
<dbReference type="Gene3D" id="3.90.550.10">
    <property type="entry name" value="Spore Coat Polysaccharide Biosynthesis Protein SpsA, Chain A"/>
    <property type="match status" value="1"/>
</dbReference>
<accession>A0A1W1CRM2</accession>
<dbReference type="InterPro" id="IPR029044">
    <property type="entry name" value="Nucleotide-diphossugar_trans"/>
</dbReference>
<sequence>MQKTLVIVPTYNNPKTIKAVVKDLQDHNYKIIVVDDGSEKSIEDMFEKNEIKNVHFLRHETNTGKGSAIISGVKKAKELGYTHAGSIDGDGQHLAQEMVKLTSIYEENTILIGARNLDMTNVPFVSKFGRWFSNFWAKWDTGYEINDSLSGYRIYPVSILDLEIKTSRFDWEMEVLVRHADSGKVIKEALIECYYPNPEDRVSHFTDMDTLAIVWVHVQILPFKWLKSIKNKLLGR</sequence>
<dbReference type="CDD" id="cd04179">
    <property type="entry name" value="DPM_DPG-synthase_like"/>
    <property type="match status" value="1"/>
</dbReference>
<name>A0A1W1CRM2_9ZZZZ</name>
<gene>
    <name evidence="2" type="ORF">MNB_SM-4-1418</name>
</gene>
<organism evidence="2">
    <name type="scientific">hydrothermal vent metagenome</name>
    <dbReference type="NCBI Taxonomy" id="652676"/>
    <lineage>
        <taxon>unclassified sequences</taxon>
        <taxon>metagenomes</taxon>
        <taxon>ecological metagenomes</taxon>
    </lineage>
</organism>
<dbReference type="SUPFAM" id="SSF53448">
    <property type="entry name" value="Nucleotide-diphospho-sugar transferases"/>
    <property type="match status" value="1"/>
</dbReference>
<reference evidence="2" key="1">
    <citation type="submission" date="2016-10" db="EMBL/GenBank/DDBJ databases">
        <authorList>
            <person name="de Groot N.N."/>
        </authorList>
    </citation>
    <scope>NUCLEOTIDE SEQUENCE</scope>
</reference>
<keyword evidence="2" id="KW-0808">Transferase</keyword>
<dbReference type="AlphaFoldDB" id="A0A1W1CRM2"/>
<proteinExistence type="predicted"/>